<protein>
    <submittedName>
        <fullName evidence="2">Unannotated protein</fullName>
    </submittedName>
</protein>
<dbReference type="NCBIfam" id="NF001159">
    <property type="entry name" value="PRK00150.1-3"/>
    <property type="match status" value="1"/>
</dbReference>
<dbReference type="PANTHER" id="PTHR10458">
    <property type="entry name" value="PEPTIDE DEFORMYLASE"/>
    <property type="match status" value="1"/>
</dbReference>
<name>A0A6J6FFV0_9ZZZZ</name>
<dbReference type="Gene3D" id="3.90.45.10">
    <property type="entry name" value="Peptide deformylase"/>
    <property type="match status" value="1"/>
</dbReference>
<dbReference type="SUPFAM" id="SSF56420">
    <property type="entry name" value="Peptide deformylase"/>
    <property type="match status" value="1"/>
</dbReference>
<dbReference type="EMBL" id="CAEZSR010000202">
    <property type="protein sequence ID" value="CAB4587490.1"/>
    <property type="molecule type" value="Genomic_DNA"/>
</dbReference>
<accession>A0A6J6FFV0</accession>
<sequence>MASTIRTFGDPVLKAQAAAVSDIDGKIARLVDDMFDTLYTSSSGIGLAAPQIGVQKQIFVWDMDDEPMVIINPEIVESNGEWVYDEGCLSIPGLYVEMLRPNHVLMRGLDLDGNTVEIEASELAGRLFQHEIDHLNGVLMFDRMTPEQRKEAMAEYRRILEESATPQRRRLRLR</sequence>
<evidence type="ECO:0000256" key="1">
    <source>
        <dbReference type="ARBA" id="ARBA00010759"/>
    </source>
</evidence>
<dbReference type="Pfam" id="PF01327">
    <property type="entry name" value="Pep_deformylase"/>
    <property type="match status" value="1"/>
</dbReference>
<dbReference type="HAMAP" id="MF_00163">
    <property type="entry name" value="Pep_deformylase"/>
    <property type="match status" value="1"/>
</dbReference>
<dbReference type="InterPro" id="IPR023635">
    <property type="entry name" value="Peptide_deformylase"/>
</dbReference>
<reference evidence="2" key="1">
    <citation type="submission" date="2020-05" db="EMBL/GenBank/DDBJ databases">
        <authorList>
            <person name="Chiriac C."/>
            <person name="Salcher M."/>
            <person name="Ghai R."/>
            <person name="Kavagutti S V."/>
        </authorList>
    </citation>
    <scope>NUCLEOTIDE SEQUENCE</scope>
</reference>
<evidence type="ECO:0000313" key="2">
    <source>
        <dbReference type="EMBL" id="CAB4587490.1"/>
    </source>
</evidence>
<dbReference type="PRINTS" id="PR01576">
    <property type="entry name" value="PDEFORMYLASE"/>
</dbReference>
<dbReference type="InterPro" id="IPR036821">
    <property type="entry name" value="Peptide_deformylase_sf"/>
</dbReference>
<dbReference type="AlphaFoldDB" id="A0A6J6FFV0"/>
<dbReference type="PIRSF" id="PIRSF004749">
    <property type="entry name" value="Pep_def"/>
    <property type="match status" value="1"/>
</dbReference>
<dbReference type="CDD" id="cd00487">
    <property type="entry name" value="Pep_deformylase"/>
    <property type="match status" value="1"/>
</dbReference>
<dbReference type="GO" id="GO:0042586">
    <property type="term" value="F:peptide deformylase activity"/>
    <property type="evidence" value="ECO:0007669"/>
    <property type="project" value="InterPro"/>
</dbReference>
<proteinExistence type="inferred from homology"/>
<organism evidence="2">
    <name type="scientific">freshwater metagenome</name>
    <dbReference type="NCBI Taxonomy" id="449393"/>
    <lineage>
        <taxon>unclassified sequences</taxon>
        <taxon>metagenomes</taxon>
        <taxon>ecological metagenomes</taxon>
    </lineage>
</organism>
<gene>
    <name evidence="2" type="ORF">UFOPK1493_03532</name>
</gene>
<dbReference type="NCBIfam" id="TIGR00079">
    <property type="entry name" value="pept_deformyl"/>
    <property type="match status" value="1"/>
</dbReference>
<dbReference type="PANTHER" id="PTHR10458:SF22">
    <property type="entry name" value="PEPTIDE DEFORMYLASE"/>
    <property type="match status" value="1"/>
</dbReference>
<comment type="similarity">
    <text evidence="1">Belongs to the polypeptide deformylase family.</text>
</comment>